<dbReference type="PANTHER" id="PTHR43213">
    <property type="entry name" value="BIFUNCTIONAL DTTP/UTP PYROPHOSPHATASE/METHYLTRANSFERASE PROTEIN-RELATED"/>
    <property type="match status" value="1"/>
</dbReference>
<sequence length="208" mass="21926">MKMSSAKQADSRLPAPLVLASTSAYRRALLERLRLPFTVQSPQTDETPRPGEAPLALALRLAEAKARAVASAAPGSWVIGSDQVCTCEGRILGKPGHHAAAVGQLQMLRGRNSVFHTALALVAPDGGVQVREVPTTVRMRALTDAQIEAYLLAEQPYDCAGSAKSEALGIALMESIHSDDPTALVGLPLIALCDMLLSSGYPLLRPAP</sequence>
<comment type="subcellular location">
    <subcellularLocation>
        <location evidence="1">Cytoplasm</location>
    </subcellularLocation>
</comment>
<protein>
    <recommendedName>
        <fullName evidence="5">Maf-like protein YceF</fullName>
    </recommendedName>
</protein>
<reference evidence="4" key="1">
    <citation type="submission" date="2009-10" db="EMBL/GenBank/DDBJ databases">
        <title>Diversity of trophic interactions inside an arsenic-rich microbial ecosystem.</title>
        <authorList>
            <person name="Bertin P.N."/>
            <person name="Heinrich-Salmeron A."/>
            <person name="Pelletier E."/>
            <person name="Goulhen-Chollet F."/>
            <person name="Arsene-Ploetze F."/>
            <person name="Gallien S."/>
            <person name="Calteau A."/>
            <person name="Vallenet D."/>
            <person name="Casiot C."/>
            <person name="Chane-Woon-Ming B."/>
            <person name="Giloteaux L."/>
            <person name="Barakat M."/>
            <person name="Bonnefoy V."/>
            <person name="Bruneel O."/>
            <person name="Chandler M."/>
            <person name="Cleiss J."/>
            <person name="Duran R."/>
            <person name="Elbaz-Poulichet F."/>
            <person name="Fonknechten N."/>
            <person name="Lauga B."/>
            <person name="Mornico D."/>
            <person name="Ortet P."/>
            <person name="Schaeffer C."/>
            <person name="Siguier P."/>
            <person name="Alexander Thil Smith A."/>
            <person name="Van Dorsselaer A."/>
            <person name="Weissenbach J."/>
            <person name="Medigue C."/>
            <person name="Le Paslier D."/>
        </authorList>
    </citation>
    <scope>NUCLEOTIDE SEQUENCE</scope>
</reference>
<dbReference type="HAMAP" id="MF_00528">
    <property type="entry name" value="Maf"/>
    <property type="match status" value="1"/>
</dbReference>
<keyword evidence="3" id="KW-0378">Hydrolase</keyword>
<evidence type="ECO:0000256" key="2">
    <source>
        <dbReference type="ARBA" id="ARBA00022490"/>
    </source>
</evidence>
<dbReference type="InterPro" id="IPR003697">
    <property type="entry name" value="Maf-like"/>
</dbReference>
<proteinExistence type="inferred from homology"/>
<evidence type="ECO:0000256" key="3">
    <source>
        <dbReference type="ARBA" id="ARBA00022801"/>
    </source>
</evidence>
<keyword evidence="2" id="KW-0963">Cytoplasm</keyword>
<dbReference type="EMBL" id="CABM01000008">
    <property type="protein sequence ID" value="CBH95629.1"/>
    <property type="molecule type" value="Genomic_DNA"/>
</dbReference>
<dbReference type="GO" id="GO:0005737">
    <property type="term" value="C:cytoplasm"/>
    <property type="evidence" value="ECO:0007669"/>
    <property type="project" value="UniProtKB-SubCell"/>
</dbReference>
<dbReference type="Gene3D" id="3.90.950.10">
    <property type="match status" value="1"/>
</dbReference>
<accession>E6PL28</accession>
<evidence type="ECO:0000313" key="4">
    <source>
        <dbReference type="EMBL" id="CBH95629.1"/>
    </source>
</evidence>
<evidence type="ECO:0000256" key="1">
    <source>
        <dbReference type="ARBA" id="ARBA00004496"/>
    </source>
</evidence>
<dbReference type="AlphaFoldDB" id="E6PL28"/>
<dbReference type="NCBIfam" id="TIGR00172">
    <property type="entry name" value="maf"/>
    <property type="match status" value="1"/>
</dbReference>
<dbReference type="Pfam" id="PF02545">
    <property type="entry name" value="Maf"/>
    <property type="match status" value="1"/>
</dbReference>
<organism evidence="4">
    <name type="scientific">mine drainage metagenome</name>
    <dbReference type="NCBI Taxonomy" id="410659"/>
    <lineage>
        <taxon>unclassified sequences</taxon>
        <taxon>metagenomes</taxon>
        <taxon>ecological metagenomes</taxon>
    </lineage>
</organism>
<dbReference type="InterPro" id="IPR029001">
    <property type="entry name" value="ITPase-like_fam"/>
</dbReference>
<dbReference type="GO" id="GO:0047429">
    <property type="term" value="F:nucleoside triphosphate diphosphatase activity"/>
    <property type="evidence" value="ECO:0007669"/>
    <property type="project" value="InterPro"/>
</dbReference>
<evidence type="ECO:0008006" key="5">
    <source>
        <dbReference type="Google" id="ProtNLM"/>
    </source>
</evidence>
<comment type="caution">
    <text evidence="4">The sequence shown here is derived from an EMBL/GenBank/DDBJ whole genome shotgun (WGS) entry which is preliminary data.</text>
</comment>
<dbReference type="SUPFAM" id="SSF52972">
    <property type="entry name" value="ITPase-like"/>
    <property type="match status" value="1"/>
</dbReference>
<dbReference type="PIRSF" id="PIRSF006305">
    <property type="entry name" value="Maf"/>
    <property type="match status" value="1"/>
</dbReference>
<gene>
    <name evidence="4" type="ORF">CARN2_1893</name>
</gene>
<name>E6PL28_9ZZZZ</name>
<dbReference type="PANTHER" id="PTHR43213:SF10">
    <property type="entry name" value="7-METHYL-GTP PYROPHOSPHATASE"/>
    <property type="match status" value="1"/>
</dbReference>